<evidence type="ECO:0000256" key="2">
    <source>
        <dbReference type="ARBA" id="ARBA00023125"/>
    </source>
</evidence>
<name>A0A1D2YWB1_9BACI</name>
<dbReference type="PROSITE" id="PS50977">
    <property type="entry name" value="HTH_TETR_2"/>
    <property type="match status" value="1"/>
</dbReference>
<dbReference type="EMBL" id="MIJF01000012">
    <property type="protein sequence ID" value="OEF99937.1"/>
    <property type="molecule type" value="Genomic_DNA"/>
</dbReference>
<organism evidence="5 6">
    <name type="scientific">Vulcanibacillus modesticaldus</name>
    <dbReference type="NCBI Taxonomy" id="337097"/>
    <lineage>
        <taxon>Bacteria</taxon>
        <taxon>Bacillati</taxon>
        <taxon>Bacillota</taxon>
        <taxon>Bacilli</taxon>
        <taxon>Bacillales</taxon>
        <taxon>Bacillaceae</taxon>
        <taxon>Vulcanibacillus</taxon>
    </lineage>
</organism>
<dbReference type="PANTHER" id="PTHR43479:SF11">
    <property type="entry name" value="ACREF_ENVCD OPERON REPRESSOR-RELATED"/>
    <property type="match status" value="1"/>
</dbReference>
<keyword evidence="1" id="KW-0678">Repressor</keyword>
<dbReference type="GO" id="GO:0003677">
    <property type="term" value="F:DNA binding"/>
    <property type="evidence" value="ECO:0007669"/>
    <property type="project" value="UniProtKB-UniRule"/>
</dbReference>
<keyword evidence="6" id="KW-1185">Reference proteome</keyword>
<dbReference type="PRINTS" id="PR00455">
    <property type="entry name" value="HTHTETR"/>
</dbReference>
<proteinExistence type="predicted"/>
<gene>
    <name evidence="5" type="ORF">BHF71_07390</name>
</gene>
<keyword evidence="2 3" id="KW-0238">DNA-binding</keyword>
<dbReference type="Gene3D" id="1.10.357.10">
    <property type="entry name" value="Tetracycline Repressor, domain 2"/>
    <property type="match status" value="1"/>
</dbReference>
<feature type="domain" description="HTH tetR-type" evidence="4">
    <location>
        <begin position="9"/>
        <end position="69"/>
    </location>
</feature>
<dbReference type="Pfam" id="PF00440">
    <property type="entry name" value="TetR_N"/>
    <property type="match status" value="1"/>
</dbReference>
<dbReference type="InterPro" id="IPR049488">
    <property type="entry name" value="TM_1030-like_C"/>
</dbReference>
<accession>A0A1D2YWB1</accession>
<dbReference type="InterPro" id="IPR023772">
    <property type="entry name" value="DNA-bd_HTH_TetR-type_CS"/>
</dbReference>
<evidence type="ECO:0000256" key="3">
    <source>
        <dbReference type="PROSITE-ProRule" id="PRU00335"/>
    </source>
</evidence>
<protein>
    <recommendedName>
        <fullName evidence="4">HTH tetR-type domain-containing protein</fullName>
    </recommendedName>
</protein>
<comment type="caution">
    <text evidence="5">The sequence shown here is derived from an EMBL/GenBank/DDBJ whole genome shotgun (WGS) entry which is preliminary data.</text>
</comment>
<reference evidence="5 6" key="1">
    <citation type="submission" date="2016-09" db="EMBL/GenBank/DDBJ databases">
        <title>Draft genome sequence for the type strain of Vulcanibacillus modesticaldus BR, a strictly anaerobic, moderately thermophilic, and nitrate-reducing bacterium from deep sea-hydrothermal vents of the Mid-Atlantic Ridge.</title>
        <authorList>
            <person name="Abin C.A."/>
            <person name="Hollibaugh J.T."/>
        </authorList>
    </citation>
    <scope>NUCLEOTIDE SEQUENCE [LARGE SCALE GENOMIC DNA]</scope>
    <source>
        <strain evidence="5 6">BR</strain>
    </source>
</reference>
<evidence type="ECO:0000256" key="1">
    <source>
        <dbReference type="ARBA" id="ARBA00022491"/>
    </source>
</evidence>
<dbReference type="SUPFAM" id="SSF48498">
    <property type="entry name" value="Tetracyclin repressor-like, C-terminal domain"/>
    <property type="match status" value="1"/>
</dbReference>
<dbReference type="InterPro" id="IPR050624">
    <property type="entry name" value="HTH-type_Tx_Regulator"/>
</dbReference>
<dbReference type="InterPro" id="IPR009057">
    <property type="entry name" value="Homeodomain-like_sf"/>
</dbReference>
<evidence type="ECO:0000313" key="5">
    <source>
        <dbReference type="EMBL" id="OEF99937.1"/>
    </source>
</evidence>
<evidence type="ECO:0000313" key="6">
    <source>
        <dbReference type="Proteomes" id="UP000243739"/>
    </source>
</evidence>
<dbReference type="STRING" id="337097.BHF71_07390"/>
<dbReference type="AlphaFoldDB" id="A0A1D2YWB1"/>
<evidence type="ECO:0000259" key="4">
    <source>
        <dbReference type="PROSITE" id="PS50977"/>
    </source>
</evidence>
<sequence>MKPWSLIPDTKRKKILQACIEEFANHGYLRASTNEIIKKAEISKGLLFHYFGNKKNLYISILDLIIEKMQKEFLNTLEYSSSDIFQRLLDWTKRKFQIFYNNPLEYQILVTAFIDPPEELKEEIASRYHQLSEIGYANFLKNIDYSLFRSDIDPKKAVDLIIVSLEGLSNKYMQLYKGQEDKGLKELGNTMKDLEEYFYMLKVGLYPQHQKK</sequence>
<dbReference type="PROSITE" id="PS01081">
    <property type="entry name" value="HTH_TETR_1"/>
    <property type="match status" value="1"/>
</dbReference>
<dbReference type="InterPro" id="IPR001647">
    <property type="entry name" value="HTH_TetR"/>
</dbReference>
<dbReference type="PANTHER" id="PTHR43479">
    <property type="entry name" value="ACREF/ENVCD OPERON REPRESSOR-RELATED"/>
    <property type="match status" value="1"/>
</dbReference>
<dbReference type="Proteomes" id="UP000243739">
    <property type="component" value="Unassembled WGS sequence"/>
</dbReference>
<dbReference type="Gene3D" id="1.10.10.60">
    <property type="entry name" value="Homeodomain-like"/>
    <property type="match status" value="1"/>
</dbReference>
<dbReference type="Pfam" id="PF21256">
    <property type="entry name" value="TetR_C_5-like"/>
    <property type="match status" value="1"/>
</dbReference>
<dbReference type="InterPro" id="IPR036271">
    <property type="entry name" value="Tet_transcr_reg_TetR-rel_C_sf"/>
</dbReference>
<feature type="DNA-binding region" description="H-T-H motif" evidence="3">
    <location>
        <begin position="32"/>
        <end position="51"/>
    </location>
</feature>
<dbReference type="SUPFAM" id="SSF46689">
    <property type="entry name" value="Homeodomain-like"/>
    <property type="match status" value="1"/>
</dbReference>